<proteinExistence type="predicted"/>
<evidence type="ECO:0000256" key="1">
    <source>
        <dbReference type="SAM" id="MobiDB-lite"/>
    </source>
</evidence>
<evidence type="ECO:0000313" key="2">
    <source>
        <dbReference type="EMBL" id="CAB4192817.1"/>
    </source>
</evidence>
<name>A0A6J5REM9_9CAUD</name>
<gene>
    <name evidence="2" type="ORF">UFOVP1244_96</name>
</gene>
<reference evidence="2" key="1">
    <citation type="submission" date="2020-05" db="EMBL/GenBank/DDBJ databases">
        <authorList>
            <person name="Chiriac C."/>
            <person name="Salcher M."/>
            <person name="Ghai R."/>
            <person name="Kavagutti S V."/>
        </authorList>
    </citation>
    <scope>NUCLEOTIDE SEQUENCE</scope>
</reference>
<protein>
    <submittedName>
        <fullName evidence="2">Uncharacterized protein</fullName>
    </submittedName>
</protein>
<dbReference type="EMBL" id="LR797181">
    <property type="protein sequence ID" value="CAB4192817.1"/>
    <property type="molecule type" value="Genomic_DNA"/>
</dbReference>
<sequence>MTLPLPQAPPSEAAAVGAETLARLADGLPVLTNGGRVLLVPAEDFPRDLAACGARSQTTPSRASADEVPSQARAQGGGMSEFPVDAKLDLRGALGATNEFVELVKRVAALEVRMTKLEKYVHPRGR</sequence>
<accession>A0A6J5REM9</accession>
<organism evidence="2">
    <name type="scientific">uncultured Caudovirales phage</name>
    <dbReference type="NCBI Taxonomy" id="2100421"/>
    <lineage>
        <taxon>Viruses</taxon>
        <taxon>Duplodnaviria</taxon>
        <taxon>Heunggongvirae</taxon>
        <taxon>Uroviricota</taxon>
        <taxon>Caudoviricetes</taxon>
        <taxon>Peduoviridae</taxon>
        <taxon>Maltschvirus</taxon>
        <taxon>Maltschvirus maltsch</taxon>
    </lineage>
</organism>
<feature type="region of interest" description="Disordered" evidence="1">
    <location>
        <begin position="53"/>
        <end position="80"/>
    </location>
</feature>